<comment type="caution">
    <text evidence="1">The sequence shown here is derived from an EMBL/GenBank/DDBJ whole genome shotgun (WGS) entry which is preliminary data.</text>
</comment>
<dbReference type="EMBL" id="CM046399">
    <property type="protein sequence ID" value="KAI8528097.1"/>
    <property type="molecule type" value="Genomic_DNA"/>
</dbReference>
<dbReference type="Proteomes" id="UP001062846">
    <property type="component" value="Chromosome 12"/>
</dbReference>
<organism evidence="1 2">
    <name type="scientific">Rhododendron molle</name>
    <name type="common">Chinese azalea</name>
    <name type="synonym">Azalea mollis</name>
    <dbReference type="NCBI Taxonomy" id="49168"/>
    <lineage>
        <taxon>Eukaryota</taxon>
        <taxon>Viridiplantae</taxon>
        <taxon>Streptophyta</taxon>
        <taxon>Embryophyta</taxon>
        <taxon>Tracheophyta</taxon>
        <taxon>Spermatophyta</taxon>
        <taxon>Magnoliopsida</taxon>
        <taxon>eudicotyledons</taxon>
        <taxon>Gunneridae</taxon>
        <taxon>Pentapetalae</taxon>
        <taxon>asterids</taxon>
        <taxon>Ericales</taxon>
        <taxon>Ericaceae</taxon>
        <taxon>Ericoideae</taxon>
        <taxon>Rhodoreae</taxon>
        <taxon>Rhododendron</taxon>
    </lineage>
</organism>
<sequence length="297" mass="33825">MNGTARHARLTPLQVSTNVLRGKNVLLFISDLDLSRDQELSILDHIYTESRQHPSRPESQYEILWLPVVDRSTPWNEAKQEQFESIQAMMAWYSVYHSVHDPSLLDPSVIKYIKEISEGKYTCLYGGENIEWIRKQRLKRWHKLPSVENNTIVQGIITMLSFDRTDQGWDVISQGWDVISQGLTEMAKAKGNTILKSVTQFEQWKQQAEQEGFVAALNANLHDLRTPHHCSSLILPGAIGTIPKEGGLHFAMNVSIRWRSSSRIAAVLNLLIKTYLNACYFHFQISAMYLGLGVSTA</sequence>
<reference evidence="1" key="1">
    <citation type="submission" date="2022-02" db="EMBL/GenBank/DDBJ databases">
        <title>Plant Genome Project.</title>
        <authorList>
            <person name="Zhang R.-G."/>
        </authorList>
    </citation>
    <scope>NUCLEOTIDE SEQUENCE</scope>
    <source>
        <strain evidence="1">AT1</strain>
    </source>
</reference>
<accession>A0ACC0LHP6</accession>
<evidence type="ECO:0000313" key="2">
    <source>
        <dbReference type="Proteomes" id="UP001062846"/>
    </source>
</evidence>
<proteinExistence type="predicted"/>
<evidence type="ECO:0000313" key="1">
    <source>
        <dbReference type="EMBL" id="KAI8528097.1"/>
    </source>
</evidence>
<name>A0ACC0LHP6_RHOML</name>
<keyword evidence="2" id="KW-1185">Reference proteome</keyword>
<gene>
    <name evidence="1" type="ORF">RHMOL_Rhmol12G0124900</name>
</gene>
<protein>
    <submittedName>
        <fullName evidence="1">Uncharacterized protein</fullName>
    </submittedName>
</protein>